<evidence type="ECO:0000256" key="5">
    <source>
        <dbReference type="ARBA" id="ARBA00023163"/>
    </source>
</evidence>
<dbReference type="InterPro" id="IPR037818">
    <property type="entry name" value="TAF8"/>
</dbReference>
<dbReference type="GO" id="GO:0046982">
    <property type="term" value="F:protein heterodimerization activity"/>
    <property type="evidence" value="ECO:0007669"/>
    <property type="project" value="InterPro"/>
</dbReference>
<feature type="domain" description="Transcription factor TFIID subunit 8 C-terminal" evidence="9">
    <location>
        <begin position="183"/>
        <end position="232"/>
    </location>
</feature>
<evidence type="ECO:0000256" key="6">
    <source>
        <dbReference type="ARBA" id="ARBA00023242"/>
    </source>
</evidence>
<organism evidence="10 11">
    <name type="scientific">Parascedosporium putredinis</name>
    <dbReference type="NCBI Taxonomy" id="1442378"/>
    <lineage>
        <taxon>Eukaryota</taxon>
        <taxon>Fungi</taxon>
        <taxon>Dikarya</taxon>
        <taxon>Ascomycota</taxon>
        <taxon>Pezizomycotina</taxon>
        <taxon>Sordariomycetes</taxon>
        <taxon>Hypocreomycetidae</taxon>
        <taxon>Microascales</taxon>
        <taxon>Microascaceae</taxon>
        <taxon>Parascedosporium</taxon>
    </lineage>
</organism>
<comment type="similarity">
    <text evidence="2">Belongs to the TAF8 family.</text>
</comment>
<comment type="caution">
    <text evidence="10">The sequence shown here is derived from an EMBL/GenBank/DDBJ whole genome shotgun (WGS) entry which is preliminary data.</text>
</comment>
<dbReference type="PANTHER" id="PTHR46469:SF1">
    <property type="entry name" value="TRANSCRIPTION INITIATION FACTOR TFIID SUBUNIT 8"/>
    <property type="match status" value="1"/>
</dbReference>
<dbReference type="AlphaFoldDB" id="A0A9P1MBR3"/>
<evidence type="ECO:0000313" key="10">
    <source>
        <dbReference type="EMBL" id="CAI4214991.1"/>
    </source>
</evidence>
<accession>A0A9P1MBR3</accession>
<dbReference type="Pfam" id="PF07524">
    <property type="entry name" value="Bromo_TP"/>
    <property type="match status" value="1"/>
</dbReference>
<evidence type="ECO:0000259" key="9">
    <source>
        <dbReference type="Pfam" id="PF10406"/>
    </source>
</evidence>
<feature type="region of interest" description="Disordered" evidence="7">
    <location>
        <begin position="1"/>
        <end position="45"/>
    </location>
</feature>
<proteinExistence type="inferred from homology"/>
<evidence type="ECO:0000256" key="2">
    <source>
        <dbReference type="ARBA" id="ARBA00008767"/>
    </source>
</evidence>
<dbReference type="InterPro" id="IPR009072">
    <property type="entry name" value="Histone-fold"/>
</dbReference>
<dbReference type="PANTHER" id="PTHR46469">
    <property type="entry name" value="TRANSCRIPTION INITIATION FACTOR TFIID SUBUNIT 8"/>
    <property type="match status" value="1"/>
</dbReference>
<evidence type="ECO:0000313" key="11">
    <source>
        <dbReference type="Proteomes" id="UP000838763"/>
    </source>
</evidence>
<protein>
    <recommendedName>
        <fullName evidence="3">Transcription initiation factor TFIID subunit 8</fullName>
    </recommendedName>
</protein>
<evidence type="ECO:0000256" key="1">
    <source>
        <dbReference type="ARBA" id="ARBA00004123"/>
    </source>
</evidence>
<dbReference type="CDD" id="cd00076">
    <property type="entry name" value="HFD_SF"/>
    <property type="match status" value="1"/>
</dbReference>
<feature type="compositionally biased region" description="Low complexity" evidence="7">
    <location>
        <begin position="318"/>
        <end position="329"/>
    </location>
</feature>
<dbReference type="InterPro" id="IPR019473">
    <property type="entry name" value="TFIID_su8_C"/>
</dbReference>
<feature type="region of interest" description="Disordered" evidence="7">
    <location>
        <begin position="305"/>
        <end position="329"/>
    </location>
</feature>
<evidence type="ECO:0000256" key="7">
    <source>
        <dbReference type="SAM" id="MobiDB-lite"/>
    </source>
</evidence>
<name>A0A9P1MBR3_9PEZI</name>
<reference evidence="10" key="1">
    <citation type="submission" date="2022-11" db="EMBL/GenBank/DDBJ databases">
        <authorList>
            <person name="Scott C."/>
            <person name="Bruce N."/>
        </authorList>
    </citation>
    <scope>NUCLEOTIDE SEQUENCE</scope>
</reference>
<evidence type="ECO:0000256" key="4">
    <source>
        <dbReference type="ARBA" id="ARBA00023015"/>
    </source>
</evidence>
<keyword evidence="5" id="KW-0804">Transcription</keyword>
<dbReference type="Proteomes" id="UP000838763">
    <property type="component" value="Unassembled WGS sequence"/>
</dbReference>
<gene>
    <name evidence="10" type="ORF">PPNO1_LOCUS4714</name>
</gene>
<keyword evidence="11" id="KW-1185">Reference proteome</keyword>
<sequence length="329" mass="36121">MSTDAPAISLDGDVEMGNSSDANGALDAVPAPSSDAPPTPTQSASTAIAVVADHRPIDVSHAGLKRSIALVLDHVGFDGADTEAVASFALAVEEYIDSILGVLKRQALSARREQPTPVDFERTLQTFNLPIDSLKPHVRHPIHATRLVPKVETISLPDGPHLRPLPTLADELSGKPAKEEKEYIPSLFPEFPSRHTFISTPREESQDKKEPNTMREHLSKAAKQGEDALRGLLRASKVRQQKEVRSQAQRYPASRERYKLWEQAMGKMMKPLDEEGLVRVEDSSKPAADQVANASMIVNFSTDSLRREGVRTTRRPPARTTFAADHVPR</sequence>
<keyword evidence="4" id="KW-0805">Transcription regulation</keyword>
<evidence type="ECO:0000259" key="8">
    <source>
        <dbReference type="Pfam" id="PF07524"/>
    </source>
</evidence>
<dbReference type="CDD" id="cd08049">
    <property type="entry name" value="TAF8"/>
    <property type="match status" value="1"/>
</dbReference>
<dbReference type="Gene3D" id="1.10.20.10">
    <property type="entry name" value="Histone, subunit A"/>
    <property type="match status" value="1"/>
</dbReference>
<dbReference type="GO" id="GO:0005669">
    <property type="term" value="C:transcription factor TFIID complex"/>
    <property type="evidence" value="ECO:0007669"/>
    <property type="project" value="InterPro"/>
</dbReference>
<comment type="subcellular location">
    <subcellularLocation>
        <location evidence="1">Nucleus</location>
    </subcellularLocation>
</comment>
<dbReference type="GO" id="GO:0006367">
    <property type="term" value="P:transcription initiation at RNA polymerase II promoter"/>
    <property type="evidence" value="ECO:0007669"/>
    <property type="project" value="TreeGrafter"/>
</dbReference>
<keyword evidence="6" id="KW-0539">Nucleus</keyword>
<feature type="domain" description="Bromodomain associated" evidence="8">
    <location>
        <begin position="60"/>
        <end position="129"/>
    </location>
</feature>
<dbReference type="InterPro" id="IPR006565">
    <property type="entry name" value="BTP"/>
</dbReference>
<evidence type="ECO:0000256" key="3">
    <source>
        <dbReference type="ARBA" id="ARBA00017307"/>
    </source>
</evidence>
<dbReference type="OrthoDB" id="2193813at2759"/>
<dbReference type="EMBL" id="CALLCH030000012">
    <property type="protein sequence ID" value="CAI4214991.1"/>
    <property type="molecule type" value="Genomic_DNA"/>
</dbReference>
<dbReference type="Pfam" id="PF10406">
    <property type="entry name" value="TAF8_C"/>
    <property type="match status" value="1"/>
</dbReference>